<evidence type="ECO:0000313" key="1">
    <source>
        <dbReference type="EMBL" id="SEN53010.1"/>
    </source>
</evidence>
<dbReference type="STRING" id="1173111.SAMN05444955_113108"/>
<proteinExistence type="predicted"/>
<organism evidence="1 2">
    <name type="scientific">Lihuaxuella thermophila</name>
    <dbReference type="NCBI Taxonomy" id="1173111"/>
    <lineage>
        <taxon>Bacteria</taxon>
        <taxon>Bacillati</taxon>
        <taxon>Bacillota</taxon>
        <taxon>Bacilli</taxon>
        <taxon>Bacillales</taxon>
        <taxon>Thermoactinomycetaceae</taxon>
        <taxon>Lihuaxuella</taxon>
    </lineage>
</organism>
<name>A0A1H8HA94_9BACL</name>
<evidence type="ECO:0000313" key="2">
    <source>
        <dbReference type="Proteomes" id="UP000199695"/>
    </source>
</evidence>
<gene>
    <name evidence="1" type="ORF">SAMN05444955_113108</name>
</gene>
<reference evidence="1 2" key="1">
    <citation type="submission" date="2016-10" db="EMBL/GenBank/DDBJ databases">
        <authorList>
            <person name="de Groot N.N."/>
        </authorList>
    </citation>
    <scope>NUCLEOTIDE SEQUENCE [LARGE SCALE GENOMIC DNA]</scope>
    <source>
        <strain evidence="1 2">DSM 46701</strain>
    </source>
</reference>
<protein>
    <submittedName>
        <fullName evidence="1">Uncharacterized protein</fullName>
    </submittedName>
</protein>
<dbReference type="Proteomes" id="UP000199695">
    <property type="component" value="Unassembled WGS sequence"/>
</dbReference>
<keyword evidence="2" id="KW-1185">Reference proteome</keyword>
<dbReference type="AlphaFoldDB" id="A0A1H8HA94"/>
<sequence>MEKNLTIFSSLNCIGKKCNEIRTLVPLIQYKCQNCKVGLKEYNCCLLAASLKHELGILHKQKNPEKNY</sequence>
<dbReference type="EMBL" id="FOCQ01000013">
    <property type="protein sequence ID" value="SEN53010.1"/>
    <property type="molecule type" value="Genomic_DNA"/>
</dbReference>
<accession>A0A1H8HA94</accession>